<name>A0A9N9KGY2_9GLOM</name>
<dbReference type="EMBL" id="CAJVQA010056651">
    <property type="protein sequence ID" value="CAG8825959.1"/>
    <property type="molecule type" value="Genomic_DNA"/>
</dbReference>
<feature type="non-terminal residue" evidence="1">
    <location>
        <position position="74"/>
    </location>
</feature>
<protein>
    <submittedName>
        <fullName evidence="1">2317_t:CDS:1</fullName>
    </submittedName>
</protein>
<proteinExistence type="predicted"/>
<organism evidence="1 2">
    <name type="scientific">Cetraspora pellucida</name>
    <dbReference type="NCBI Taxonomy" id="1433469"/>
    <lineage>
        <taxon>Eukaryota</taxon>
        <taxon>Fungi</taxon>
        <taxon>Fungi incertae sedis</taxon>
        <taxon>Mucoromycota</taxon>
        <taxon>Glomeromycotina</taxon>
        <taxon>Glomeromycetes</taxon>
        <taxon>Diversisporales</taxon>
        <taxon>Gigasporaceae</taxon>
        <taxon>Cetraspora</taxon>
    </lineage>
</organism>
<reference evidence="1" key="1">
    <citation type="submission" date="2021-06" db="EMBL/GenBank/DDBJ databases">
        <authorList>
            <person name="Kallberg Y."/>
            <person name="Tangrot J."/>
            <person name="Rosling A."/>
        </authorList>
    </citation>
    <scope>NUCLEOTIDE SEQUENCE</scope>
    <source>
        <strain evidence="1">FL966</strain>
    </source>
</reference>
<keyword evidence="2" id="KW-1185">Reference proteome</keyword>
<dbReference type="AlphaFoldDB" id="A0A9N9KGY2"/>
<evidence type="ECO:0000313" key="1">
    <source>
        <dbReference type="EMBL" id="CAG8825959.1"/>
    </source>
</evidence>
<comment type="caution">
    <text evidence="1">The sequence shown here is derived from an EMBL/GenBank/DDBJ whole genome shotgun (WGS) entry which is preliminary data.</text>
</comment>
<sequence length="74" mass="8731">MSQSSNNSETKTQVSTNTNAVVLNKKEQFCDKQNAFLNKEHRPFLKEYKFVLDKDKNIVNKVSREYLLELLYTE</sequence>
<dbReference type="Proteomes" id="UP000789759">
    <property type="component" value="Unassembled WGS sequence"/>
</dbReference>
<evidence type="ECO:0000313" key="2">
    <source>
        <dbReference type="Proteomes" id="UP000789759"/>
    </source>
</evidence>
<accession>A0A9N9KGY2</accession>
<gene>
    <name evidence="1" type="ORF">CPELLU_LOCUS20165</name>
</gene>